<feature type="signal peptide" evidence="2">
    <location>
        <begin position="1"/>
        <end position="27"/>
    </location>
</feature>
<comment type="caution">
    <text evidence="4">The sequence shown here is derived from an EMBL/GenBank/DDBJ whole genome shotgun (WGS) entry which is preliminary data.</text>
</comment>
<organism evidence="4 5">
    <name type="scientific">Taishania pollutisoli</name>
    <dbReference type="NCBI Taxonomy" id="2766479"/>
    <lineage>
        <taxon>Bacteria</taxon>
        <taxon>Pseudomonadati</taxon>
        <taxon>Bacteroidota</taxon>
        <taxon>Flavobacteriia</taxon>
        <taxon>Flavobacteriales</taxon>
        <taxon>Crocinitomicaceae</taxon>
        <taxon>Taishania</taxon>
    </lineage>
</organism>
<protein>
    <submittedName>
        <fullName evidence="4">Choice-of-anchor J domain-containing protein</fullName>
    </submittedName>
</protein>
<dbReference type="Gene3D" id="2.60.120.200">
    <property type="match status" value="1"/>
</dbReference>
<dbReference type="AlphaFoldDB" id="A0A8J6PMS0"/>
<dbReference type="InterPro" id="IPR015919">
    <property type="entry name" value="Cadherin-like_sf"/>
</dbReference>
<evidence type="ECO:0000256" key="2">
    <source>
        <dbReference type="SAM" id="SignalP"/>
    </source>
</evidence>
<dbReference type="GO" id="GO:0016020">
    <property type="term" value="C:membrane"/>
    <property type="evidence" value="ECO:0007669"/>
    <property type="project" value="InterPro"/>
</dbReference>
<dbReference type="EMBL" id="JACVEL010000001">
    <property type="protein sequence ID" value="MBC9811043.1"/>
    <property type="molecule type" value="Genomic_DNA"/>
</dbReference>
<dbReference type="NCBIfam" id="TIGR04183">
    <property type="entry name" value="Por_Secre_tail"/>
    <property type="match status" value="1"/>
</dbReference>
<dbReference type="InterPro" id="IPR013783">
    <property type="entry name" value="Ig-like_fold"/>
</dbReference>
<evidence type="ECO:0000313" key="4">
    <source>
        <dbReference type="EMBL" id="MBC9811043.1"/>
    </source>
</evidence>
<accession>A0A8J6PMS0</accession>
<dbReference type="Proteomes" id="UP000652681">
    <property type="component" value="Unassembled WGS sequence"/>
</dbReference>
<evidence type="ECO:0000256" key="1">
    <source>
        <dbReference type="ARBA" id="ARBA00022729"/>
    </source>
</evidence>
<evidence type="ECO:0000259" key="3">
    <source>
        <dbReference type="Pfam" id="PF18962"/>
    </source>
</evidence>
<feature type="chain" id="PRO_5035302330" evidence="2">
    <location>
        <begin position="28"/>
        <end position="695"/>
    </location>
</feature>
<dbReference type="SUPFAM" id="SSF49313">
    <property type="entry name" value="Cadherin-like"/>
    <property type="match status" value="1"/>
</dbReference>
<keyword evidence="1 2" id="KW-0732">Signal</keyword>
<dbReference type="Pfam" id="PF05345">
    <property type="entry name" value="He_PIG"/>
    <property type="match status" value="1"/>
</dbReference>
<feature type="domain" description="Secretion system C-terminal sorting" evidence="3">
    <location>
        <begin position="621"/>
        <end position="685"/>
    </location>
</feature>
<dbReference type="Pfam" id="PF18962">
    <property type="entry name" value="Por_Secre_tail"/>
    <property type="match status" value="1"/>
</dbReference>
<dbReference type="InterPro" id="IPR026444">
    <property type="entry name" value="Secre_tail"/>
</dbReference>
<reference evidence="4" key="1">
    <citation type="submission" date="2020-09" db="EMBL/GenBank/DDBJ databases">
        <title>Taishania pollutisoli gen. nov., sp. nov., Isolated from Tetrabromobisphenol A-Contaminated Soil.</title>
        <authorList>
            <person name="Chen Q."/>
        </authorList>
    </citation>
    <scope>NUCLEOTIDE SEQUENCE</scope>
    <source>
        <strain evidence="4">CZZ-1</strain>
    </source>
</reference>
<name>A0A8J6PMS0_9FLAO</name>
<dbReference type="RefSeq" id="WP_216713255.1">
    <property type="nucleotide sequence ID" value="NZ_JACVEL010000001.1"/>
</dbReference>
<dbReference type="Gene3D" id="2.60.40.10">
    <property type="entry name" value="Immunoglobulins"/>
    <property type="match status" value="1"/>
</dbReference>
<proteinExistence type="predicted"/>
<gene>
    <name evidence="4" type="ORF">H9Y05_01010</name>
</gene>
<dbReference type="NCBIfam" id="NF038128">
    <property type="entry name" value="choice_anch_J"/>
    <property type="match status" value="1"/>
</dbReference>
<evidence type="ECO:0000313" key="5">
    <source>
        <dbReference type="Proteomes" id="UP000652681"/>
    </source>
</evidence>
<dbReference type="GO" id="GO:0005509">
    <property type="term" value="F:calcium ion binding"/>
    <property type="evidence" value="ECO:0007669"/>
    <property type="project" value="InterPro"/>
</dbReference>
<sequence length="695" mass="71089">MKTRISTFTAYLFGTFMLSGLSFKSFAQSFSESFDDITTLAGSGWVIQNNSSPVGSLSWFQGTATTATPTPGPFNSYNGAANAYIAVNFNSTGSTGTISNWLITPNRTLRNGDVFTFYTRKPTIGSGQTDYPDRLEVRMSTNGASTNAGANAAQTGDFSTLLLSVNPTLVANVYPQVWTQYTITISGLPAPTSGRIAFRYFVTGAGSLGTNSDYIGIDQVDYTPYVCPAFTMTAGGALTGGTAGASYTQTLSQTGALGAPSFAITSGALPPGLTLASNGTISGTPTATGTFNFTATVSDASGCSGAQNYSITVVCPANPISFSASPSICDNADPYVLTEGTPAGGTYSGTGVTGGTFDPMAGTQTIVYDYTDPYGCAFNSDYTITVNTSPTVVLDPLSAVCEDAGMVAMTGGSPAGGTYSGTGVTGSDFDPAMGTQTITYTYTDANGCVNDSSQTIVVNTVPTVTYDPVPAVCSNAGALTLTGGSPAGGTYSGTGVTGTDFDPTVGTQTITYTYTDANGCVNDAAQDITVNTAPTVTFTSPVSLMCIDDPSLTLSGGSPAGGTYSGTGVSGGIFSPTTTGAHVITYAYTDANGCDGEAMFTIDVDACLGIADNGQAFGFEMYPNPTTGRFTASVTSGTECSIVSIIDIHGKTIPFEATHTSANTIEVNLSNQAAGMYLVNGMIDNQPFTFRVQKQ</sequence>
<keyword evidence="5" id="KW-1185">Reference proteome</keyword>